<reference evidence="4" key="1">
    <citation type="journal article" date="2015" name="MBio">
        <title>Genome-Resolved Metagenomic Analysis Reveals Roles for Candidate Phyla and Other Microbial Community Members in Biogeochemical Transformations in Oil Reservoirs.</title>
        <authorList>
            <person name="Hu P."/>
            <person name="Tom L."/>
            <person name="Singh A."/>
            <person name="Thomas B.C."/>
            <person name="Baker B.J."/>
            <person name="Piceno Y.M."/>
            <person name="Andersen G.L."/>
            <person name="Banfield J.F."/>
        </authorList>
    </citation>
    <scope>NUCLEOTIDE SEQUENCE [LARGE SCALE GENOMIC DNA]</scope>
</reference>
<organism evidence="3 4">
    <name type="scientific">candidate division TA06 bacterium 34_109</name>
    <dbReference type="NCBI Taxonomy" id="1635277"/>
    <lineage>
        <taxon>Bacteria</taxon>
        <taxon>Bacteria division TA06</taxon>
    </lineage>
</organism>
<evidence type="ECO:0000259" key="1">
    <source>
        <dbReference type="Pfam" id="PF08348"/>
    </source>
</evidence>
<feature type="domain" description="Transcriptional regulator DauR-like HTH" evidence="2">
    <location>
        <begin position="153"/>
        <end position="213"/>
    </location>
</feature>
<dbReference type="PANTHER" id="PTHR35568">
    <property type="entry name" value="TRANSCRIPTIONAL REGULATOR DAUR"/>
    <property type="match status" value="1"/>
</dbReference>
<evidence type="ECO:0000313" key="3">
    <source>
        <dbReference type="EMBL" id="KUK86021.1"/>
    </source>
</evidence>
<dbReference type="Pfam" id="PF08348">
    <property type="entry name" value="PAS_6"/>
    <property type="match status" value="1"/>
</dbReference>
<protein>
    <submittedName>
        <fullName evidence="3">YheO-like domain-containing protein</fullName>
    </submittedName>
</protein>
<name>A0A117M5T9_UNCT6</name>
<evidence type="ECO:0000259" key="2">
    <source>
        <dbReference type="Pfam" id="PF13309"/>
    </source>
</evidence>
<dbReference type="InterPro" id="IPR039446">
    <property type="entry name" value="DauR-like"/>
</dbReference>
<dbReference type="InterPro" id="IPR039445">
    <property type="entry name" value="DauR-like_HTH"/>
</dbReference>
<feature type="domain" description="YheO-like" evidence="1">
    <location>
        <begin position="5"/>
        <end position="116"/>
    </location>
</feature>
<dbReference type="AlphaFoldDB" id="A0A117M5T9"/>
<proteinExistence type="predicted"/>
<dbReference type="InterPro" id="IPR013559">
    <property type="entry name" value="YheO"/>
</dbReference>
<accession>A0A117M5T9</accession>
<evidence type="ECO:0000313" key="4">
    <source>
        <dbReference type="Proteomes" id="UP000053467"/>
    </source>
</evidence>
<dbReference type="PANTHER" id="PTHR35568:SF1">
    <property type="entry name" value="TRANSCRIPTIONAL REGULATOR DAUR"/>
    <property type="match status" value="1"/>
</dbReference>
<dbReference type="EMBL" id="LGGX01000032">
    <property type="protein sequence ID" value="KUK86021.1"/>
    <property type="molecule type" value="Genomic_DNA"/>
</dbReference>
<dbReference type="Proteomes" id="UP000053467">
    <property type="component" value="Unassembled WGS sequence"/>
</dbReference>
<sequence>MNPLLKKFVPVAEGIARAFGKNCEVILHDVQDLEHSVVLIENGYITGRKIGAPMTDLGLYFLNSDLFHDTDYVANYRTESKDGKKLKSTTIFIRDENKKIVGFLCINFNLEPLMNLSREIDEFCNVINNINNKENVLKEEREESFSDSLDELMERLFSKAQRKIGKEINKMQKEDKIEMVRYLQEHGIFLVKDAIDRLADKLNVSRFTIYNYLAEVKSENDSGGKIL</sequence>
<comment type="caution">
    <text evidence="3">The sequence shown here is derived from an EMBL/GenBank/DDBJ whole genome shotgun (WGS) entry which is preliminary data.</text>
</comment>
<dbReference type="Pfam" id="PF13309">
    <property type="entry name" value="HTH_22"/>
    <property type="match status" value="1"/>
</dbReference>
<gene>
    <name evidence="3" type="ORF">XE03_1768</name>
</gene>